<sequence>MSQKILDKKNRWRSLNVGFRMSPEEAKELNDRVKLCGMQKQDYLIQSALYQQITVRGHKAMYDEFRKHLQHIEKELIRIEKASEMEEELLTPLRTILEIISEVNKL</sequence>
<dbReference type="RefSeq" id="WP_094378063.1">
    <property type="nucleotide sequence ID" value="NZ_NOKA02000028.1"/>
</dbReference>
<dbReference type="EMBL" id="NOKA02000028">
    <property type="protein sequence ID" value="RDY30785.1"/>
    <property type="molecule type" value="Genomic_DNA"/>
</dbReference>
<keyword evidence="3" id="KW-1185">Reference proteome</keyword>
<organism evidence="2 3">
    <name type="scientific">Lachnotalea glycerini</name>
    <dbReference type="NCBI Taxonomy" id="1763509"/>
    <lineage>
        <taxon>Bacteria</taxon>
        <taxon>Bacillati</taxon>
        <taxon>Bacillota</taxon>
        <taxon>Clostridia</taxon>
        <taxon>Lachnospirales</taxon>
        <taxon>Lachnospiraceae</taxon>
        <taxon>Lachnotalea</taxon>
    </lineage>
</organism>
<protein>
    <recommendedName>
        <fullName evidence="4">Mobilization protein</fullName>
    </recommendedName>
</protein>
<proteinExistence type="predicted"/>
<reference evidence="2 3" key="1">
    <citation type="journal article" date="2017" name="Genome Announc.">
        <title>Draft Genome Sequence of a Sporulating and Motile Strain of Lachnotalea glycerini Isolated from Water in Quebec City, Canada.</title>
        <authorList>
            <person name="Maheux A.F."/>
            <person name="Boudreau D.K."/>
            <person name="Berube E."/>
            <person name="Boissinot M."/>
            <person name="Raymond F."/>
            <person name="Brodeur S."/>
            <person name="Corbeil J."/>
            <person name="Isabel S."/>
            <person name="Omar R.F."/>
            <person name="Bergeron M.G."/>
        </authorList>
    </citation>
    <scope>NUCLEOTIDE SEQUENCE [LARGE SCALE GENOMIC DNA]</scope>
    <source>
        <strain evidence="2 3">CCRI-19302</strain>
    </source>
</reference>
<evidence type="ECO:0000313" key="3">
    <source>
        <dbReference type="Proteomes" id="UP000216411"/>
    </source>
</evidence>
<keyword evidence="1" id="KW-0175">Coiled coil</keyword>
<name>A0A371JDI7_9FIRM</name>
<accession>A0A371JDI7</accession>
<gene>
    <name evidence="2" type="ORF">CG710_012855</name>
</gene>
<dbReference type="AlphaFoldDB" id="A0A371JDI7"/>
<comment type="caution">
    <text evidence="2">The sequence shown here is derived from an EMBL/GenBank/DDBJ whole genome shotgun (WGS) entry which is preliminary data.</text>
</comment>
<dbReference type="InterPro" id="IPR053842">
    <property type="entry name" value="NikA-like"/>
</dbReference>
<dbReference type="OrthoDB" id="3176748at2"/>
<evidence type="ECO:0000313" key="2">
    <source>
        <dbReference type="EMBL" id="RDY30785.1"/>
    </source>
</evidence>
<evidence type="ECO:0008006" key="4">
    <source>
        <dbReference type="Google" id="ProtNLM"/>
    </source>
</evidence>
<feature type="coiled-coil region" evidence="1">
    <location>
        <begin position="62"/>
        <end position="89"/>
    </location>
</feature>
<dbReference type="Pfam" id="PF21983">
    <property type="entry name" value="NikA-like"/>
    <property type="match status" value="1"/>
</dbReference>
<dbReference type="Proteomes" id="UP000216411">
    <property type="component" value="Unassembled WGS sequence"/>
</dbReference>
<evidence type="ECO:0000256" key="1">
    <source>
        <dbReference type="SAM" id="Coils"/>
    </source>
</evidence>